<accession>A0A1D3TGT7</accession>
<dbReference type="VEuPathDB" id="PlasmoDB:POWCR01_080015700"/>
<dbReference type="PANTHER" id="PTHR46622">
    <property type="entry name" value="DNA-DEPENDENT METALLOPROTEASE WSS1"/>
    <property type="match status" value="1"/>
</dbReference>
<dbReference type="InterPro" id="IPR013536">
    <property type="entry name" value="WLM_dom"/>
</dbReference>
<dbReference type="AlphaFoldDB" id="A0A1D3TGT7"/>
<feature type="domain" description="WLM" evidence="1">
    <location>
        <begin position="4"/>
        <end position="165"/>
    </location>
</feature>
<dbReference type="GO" id="GO:0005634">
    <property type="term" value="C:nucleus"/>
    <property type="evidence" value="ECO:0007669"/>
    <property type="project" value="TreeGrafter"/>
</dbReference>
<sequence length="342" mass="39211">MSINNLDDVKYRIHKIKVLNENDKKAKAVLNKAAEQVRPIMRKRYFSVELLSEFLPKDPNLLGLNIVTKSEIKIRLRKKRGDAIFHFNDIVGTLLHELAHITHRRHDKSFYELLDKLICEYNELYIYNGKNILPIRGKKVGSNKSSFCNSNPKLMAAQAAERRLINNFINKNGEIINLSLESCLTTEQLDNLIKNRREYDEKICSLSIDIIEVDSLGNRSKGEKNKDMENGLNTKCILDIDEHHISGNSKKLQSVNEKLKFSLNKNKNEEKVTIISNTAKTCSSNKGNINLVYVCSKGYFTVRSDCVRILKVKEVSSNRDNSTLSNKACNKKEKKRKVIVLD</sequence>
<dbReference type="InterPro" id="IPR053000">
    <property type="entry name" value="WSS1-like_metalloprotease"/>
</dbReference>
<gene>
    <name evidence="2" type="primary">PocGH01_08017700</name>
    <name evidence="2" type="ORF">POCGH01_08017700</name>
</gene>
<dbReference type="PROSITE" id="PS51397">
    <property type="entry name" value="WLM"/>
    <property type="match status" value="1"/>
</dbReference>
<evidence type="ECO:0000313" key="3">
    <source>
        <dbReference type="Proteomes" id="UP000242942"/>
    </source>
</evidence>
<dbReference type="OrthoDB" id="261960at2759"/>
<dbReference type="PANTHER" id="PTHR46622:SF1">
    <property type="entry name" value="DNA-DEPENDENT METALLOPROTEASE WSS1"/>
    <property type="match status" value="1"/>
</dbReference>
<evidence type="ECO:0000313" key="2">
    <source>
        <dbReference type="EMBL" id="SCP04083.1"/>
    </source>
</evidence>
<protein>
    <submittedName>
        <fullName evidence="2">Metallopeptidase, putative</fullName>
    </submittedName>
</protein>
<keyword evidence="3" id="KW-1185">Reference proteome</keyword>
<dbReference type="Pfam" id="PF08325">
    <property type="entry name" value="WLM"/>
    <property type="match status" value="1"/>
</dbReference>
<evidence type="ECO:0000259" key="1">
    <source>
        <dbReference type="PROSITE" id="PS51397"/>
    </source>
</evidence>
<reference evidence="2 3" key="1">
    <citation type="submission" date="2016-06" db="EMBL/GenBank/DDBJ databases">
        <authorList>
            <consortium name="Pathogen Informatics"/>
        </authorList>
    </citation>
    <scope>NUCLEOTIDE SEQUENCE [LARGE SCALE GENOMIC DNA]</scope>
    <source>
        <strain evidence="2">PocGH01</strain>
    </source>
</reference>
<name>A0A1D3TGT7_PLAOA</name>
<dbReference type="GO" id="GO:0006281">
    <property type="term" value="P:DNA repair"/>
    <property type="evidence" value="ECO:0007669"/>
    <property type="project" value="TreeGrafter"/>
</dbReference>
<dbReference type="Proteomes" id="UP000242942">
    <property type="component" value="Chromosome 8"/>
</dbReference>
<dbReference type="Gene3D" id="3.30.2010.10">
    <property type="entry name" value="Metalloproteases ('zincins'), catalytic domain"/>
    <property type="match status" value="1"/>
</dbReference>
<dbReference type="GO" id="GO:0008237">
    <property type="term" value="F:metallopeptidase activity"/>
    <property type="evidence" value="ECO:0007669"/>
    <property type="project" value="TreeGrafter"/>
</dbReference>
<dbReference type="EMBL" id="LT594589">
    <property type="protein sequence ID" value="SCP04083.1"/>
    <property type="molecule type" value="Genomic_DNA"/>
</dbReference>
<dbReference type="VEuPathDB" id="PlasmoDB:PocGH01_08017700"/>
<organism evidence="2 3">
    <name type="scientific">Plasmodium ovale</name>
    <name type="common">malaria parasite P. ovale</name>
    <dbReference type="NCBI Taxonomy" id="36330"/>
    <lineage>
        <taxon>Eukaryota</taxon>
        <taxon>Sar</taxon>
        <taxon>Alveolata</taxon>
        <taxon>Apicomplexa</taxon>
        <taxon>Aconoidasida</taxon>
        <taxon>Haemosporida</taxon>
        <taxon>Plasmodiidae</taxon>
        <taxon>Plasmodium</taxon>
        <taxon>Plasmodium (Plasmodium)</taxon>
    </lineage>
</organism>
<proteinExistence type="predicted"/>